<dbReference type="AlphaFoldDB" id="A0A650EN27"/>
<name>A0A650EN27_9BACT</name>
<dbReference type="EMBL" id="MN577571">
    <property type="protein sequence ID" value="QGT50721.1"/>
    <property type="molecule type" value="Genomic_DNA"/>
</dbReference>
<gene>
    <name evidence="1" type="ORF">Elusimicrob1349_1910</name>
</gene>
<protein>
    <submittedName>
        <fullName evidence="1">Uncharacterized protein</fullName>
    </submittedName>
</protein>
<accession>A0A650EN27</accession>
<sequence length="247" mass="26622">MGLGSFVKKVGGSSFGKALGLNDSYGAITDPIGFLTGENAAKAQNEQQLQWWNMQNEYNSPAAQMARYKAAGLNPNLVSGQISSGNASSVGSAAAGDGGANSLSKVSSTVAAIYGLKGMKADIANKYAQNANLKENNSLLSSQTEMVRQQARRMAYETDWLEKHGTSSFDNNWIKGLKSLTQDNRSSIDPLLENLATFLGTARGRLDTISLKDIFYDSMSRFPLFGLSISPKRALDLVIHGARSRRR</sequence>
<proteinExistence type="predicted"/>
<reference evidence="1" key="1">
    <citation type="journal article" date="2020" name="J. ISSAAS">
        <title>Lactobacilli and other gastrointestinal microbiota of Peromyscus leucopus, reservoir host for agents of Lyme disease and other zoonoses in North America.</title>
        <authorList>
            <person name="Milovic A."/>
            <person name="Bassam K."/>
            <person name="Shao H."/>
            <person name="Chatzistamou I."/>
            <person name="Tufts D.M."/>
            <person name="Diuk-Wasser M."/>
            <person name="Barbour A.G."/>
        </authorList>
    </citation>
    <scope>NUCLEOTIDE SEQUENCE</scope>
    <source>
        <strain evidence="1">LL30</strain>
    </source>
</reference>
<organism evidence="1">
    <name type="scientific">uncultured Elusimicrobia bacterium</name>
    <dbReference type="NCBI Taxonomy" id="699876"/>
    <lineage>
        <taxon>Bacteria</taxon>
        <taxon>Pseudomonadati</taxon>
        <taxon>Elusimicrobiota</taxon>
        <taxon>Elusimicrobia</taxon>
        <taxon>environmental samples</taxon>
    </lineage>
</organism>
<evidence type="ECO:0000313" key="1">
    <source>
        <dbReference type="EMBL" id="QGT50721.1"/>
    </source>
</evidence>